<dbReference type="InParanoid" id="A0A5J5EN91"/>
<dbReference type="Proteomes" id="UP000326924">
    <property type="component" value="Unassembled WGS sequence"/>
</dbReference>
<protein>
    <submittedName>
        <fullName evidence="2">Uncharacterized protein</fullName>
    </submittedName>
</protein>
<organism evidence="2 3">
    <name type="scientific">Sphaerosporella brunnea</name>
    <dbReference type="NCBI Taxonomy" id="1250544"/>
    <lineage>
        <taxon>Eukaryota</taxon>
        <taxon>Fungi</taxon>
        <taxon>Dikarya</taxon>
        <taxon>Ascomycota</taxon>
        <taxon>Pezizomycotina</taxon>
        <taxon>Pezizomycetes</taxon>
        <taxon>Pezizales</taxon>
        <taxon>Pyronemataceae</taxon>
        <taxon>Sphaerosporella</taxon>
    </lineage>
</organism>
<gene>
    <name evidence="2" type="ORF">FN846DRAFT_991049</name>
</gene>
<feature type="compositionally biased region" description="Pro residues" evidence="1">
    <location>
        <begin position="1"/>
        <end position="24"/>
    </location>
</feature>
<proteinExistence type="predicted"/>
<sequence length="173" mass="19147">MDPSPPQTPRTFPAPPRSPFPPKSPSEIYVPTKDGWTTAHTASPVRGVPPQMPRSAAEIHRSPPTPDNRRSHRFPDMRHAQGMGDPHAQRSESPITPVRHNRSRTEGAILMTPTPTTNPTPTPTPTPTRERANQNQSQIRRSLSIWGKMKEPETQSDAAPPRPPTKKSSCVIQ</sequence>
<dbReference type="AlphaFoldDB" id="A0A5J5EN91"/>
<accession>A0A5J5EN91</accession>
<name>A0A5J5EN91_9PEZI</name>
<feature type="compositionally biased region" description="Pro residues" evidence="1">
    <location>
        <begin position="116"/>
        <end position="126"/>
    </location>
</feature>
<evidence type="ECO:0000313" key="3">
    <source>
        <dbReference type="Proteomes" id="UP000326924"/>
    </source>
</evidence>
<keyword evidence="3" id="KW-1185">Reference proteome</keyword>
<reference evidence="2 3" key="1">
    <citation type="submission" date="2019-09" db="EMBL/GenBank/DDBJ databases">
        <title>Draft genome of the ectomycorrhizal ascomycete Sphaerosporella brunnea.</title>
        <authorList>
            <consortium name="DOE Joint Genome Institute"/>
            <person name="Benucci G.M."/>
            <person name="Marozzi G."/>
            <person name="Antonielli L."/>
            <person name="Sanchez S."/>
            <person name="Marco P."/>
            <person name="Wang X."/>
            <person name="Falini L.B."/>
            <person name="Barry K."/>
            <person name="Haridas S."/>
            <person name="Lipzen A."/>
            <person name="Labutti K."/>
            <person name="Grigoriev I.V."/>
            <person name="Murat C."/>
            <person name="Martin F."/>
            <person name="Albertini E."/>
            <person name="Donnini D."/>
            <person name="Bonito G."/>
        </authorList>
    </citation>
    <scope>NUCLEOTIDE SEQUENCE [LARGE SCALE GENOMIC DNA]</scope>
    <source>
        <strain evidence="2 3">Sb_GMNB300</strain>
    </source>
</reference>
<evidence type="ECO:0000256" key="1">
    <source>
        <dbReference type="SAM" id="MobiDB-lite"/>
    </source>
</evidence>
<dbReference type="EMBL" id="VXIS01000177">
    <property type="protein sequence ID" value="KAA8898849.1"/>
    <property type="molecule type" value="Genomic_DNA"/>
</dbReference>
<comment type="caution">
    <text evidence="2">The sequence shown here is derived from an EMBL/GenBank/DDBJ whole genome shotgun (WGS) entry which is preliminary data.</text>
</comment>
<feature type="region of interest" description="Disordered" evidence="1">
    <location>
        <begin position="1"/>
        <end position="173"/>
    </location>
</feature>
<evidence type="ECO:0000313" key="2">
    <source>
        <dbReference type="EMBL" id="KAA8898849.1"/>
    </source>
</evidence>
<feature type="compositionally biased region" description="Basic and acidic residues" evidence="1">
    <location>
        <begin position="57"/>
        <end position="79"/>
    </location>
</feature>